<protein>
    <submittedName>
        <fullName evidence="5">MFS transporter</fullName>
    </submittedName>
</protein>
<accession>A0A843ARB2</accession>
<dbReference type="InterPro" id="IPR000644">
    <property type="entry name" value="CBS_dom"/>
</dbReference>
<dbReference type="AlphaFoldDB" id="A0A843ARB2"/>
<feature type="domain" description="CBS" evidence="4">
    <location>
        <begin position="493"/>
        <end position="552"/>
    </location>
</feature>
<feature type="transmembrane region" description="Helical" evidence="2">
    <location>
        <begin position="276"/>
        <end position="294"/>
    </location>
</feature>
<dbReference type="Pfam" id="PF07690">
    <property type="entry name" value="MFS_1"/>
    <property type="match status" value="1"/>
</dbReference>
<name>A0A843ARB2_METAZ</name>
<dbReference type="EMBL" id="JADIIN010000061">
    <property type="protein sequence ID" value="MBF4469280.1"/>
    <property type="molecule type" value="Genomic_DNA"/>
</dbReference>
<keyword evidence="1" id="KW-0129">CBS domain</keyword>
<feature type="transmembrane region" description="Helical" evidence="2">
    <location>
        <begin position="213"/>
        <end position="233"/>
    </location>
</feature>
<feature type="domain" description="CBS" evidence="4">
    <location>
        <begin position="407"/>
        <end position="466"/>
    </location>
</feature>
<sequence>MGLGLVDPILPVISQQLGASQTEVAMLFTTYSAIMAVAMLVTDVVSSKLGIKRTLIIGVLLIAIFSVLSGLSNNVWTIIFLRMGWGLGNALFVAVALTAIIKFSGNDTHSSIILYETAIGLGFSTGPLLGGLLGGISWRYPFFGVGLLMLAGFILLLVLLPKSDKIGNSYEKEKFKLNDNFKENENDKNLKEKFPNKNKSLLDPFRLMRKRNISVLGIFGFLYNFGFFTLFAYSPFVLGLSAQGIGFVFLGWGILVATSSIFMAPKLRDRYGTYNSIYYVLSLLVAVLLIMGIFTSNQIVLIVSIIFSGILIGNNNTLLTTAMMDIGSKDRSTTSAAYNFIRFIGSAIAPLLATALGENIAPNLPFVLGGIFVLVAIIFLFLNRKYLPDVDGVEDRGGNSLIVKDFMIQNVIKIGPETKIIDILKLLGANNVSGLPVVDNNDKIIDIITSGDIIRYLVPKEEAHDLFYSIYVEEETQKDVLNKRVNDTVMDVLKPKKLYTLSKEDTFEKAMFILSKHHFKVIPVIDNKNKVVGIVSRSDINNNLIKMSLGDS</sequence>
<dbReference type="SUPFAM" id="SSF54631">
    <property type="entry name" value="CBS-domain pair"/>
    <property type="match status" value="1"/>
</dbReference>
<dbReference type="InterPro" id="IPR020846">
    <property type="entry name" value="MFS_dom"/>
</dbReference>
<dbReference type="PROSITE" id="PS51371">
    <property type="entry name" value="CBS"/>
    <property type="match status" value="2"/>
</dbReference>
<proteinExistence type="predicted"/>
<gene>
    <name evidence="5" type="ORF">ISP01_07715</name>
</gene>
<keyword evidence="2" id="KW-0812">Transmembrane</keyword>
<organism evidence="5 6">
    <name type="scientific">Methanobrevibacter arboriphilus</name>
    <dbReference type="NCBI Taxonomy" id="39441"/>
    <lineage>
        <taxon>Archaea</taxon>
        <taxon>Methanobacteriati</taxon>
        <taxon>Methanobacteriota</taxon>
        <taxon>Methanomada group</taxon>
        <taxon>Methanobacteria</taxon>
        <taxon>Methanobacteriales</taxon>
        <taxon>Methanobacteriaceae</taxon>
        <taxon>Methanobrevibacter</taxon>
    </lineage>
</organism>
<dbReference type="InterPro" id="IPR036259">
    <property type="entry name" value="MFS_trans_sf"/>
</dbReference>
<keyword evidence="2" id="KW-0472">Membrane</keyword>
<feature type="transmembrane region" description="Helical" evidence="2">
    <location>
        <begin position="340"/>
        <end position="357"/>
    </location>
</feature>
<feature type="domain" description="Major facilitator superfamily (MFS) profile" evidence="3">
    <location>
        <begin position="1"/>
        <end position="388"/>
    </location>
</feature>
<evidence type="ECO:0000259" key="4">
    <source>
        <dbReference type="PROSITE" id="PS51371"/>
    </source>
</evidence>
<dbReference type="RefSeq" id="WP_278523715.1">
    <property type="nucleotide sequence ID" value="NZ_JADIIN010000061.1"/>
</dbReference>
<feature type="transmembrane region" description="Helical" evidence="2">
    <location>
        <begin position="300"/>
        <end position="319"/>
    </location>
</feature>
<feature type="transmembrane region" description="Helical" evidence="2">
    <location>
        <begin position="78"/>
        <end position="101"/>
    </location>
</feature>
<dbReference type="Gene3D" id="1.20.1250.20">
    <property type="entry name" value="MFS general substrate transporter like domains"/>
    <property type="match status" value="1"/>
</dbReference>
<dbReference type="Gene3D" id="3.10.580.10">
    <property type="entry name" value="CBS-domain"/>
    <property type="match status" value="1"/>
</dbReference>
<keyword evidence="2" id="KW-1133">Transmembrane helix</keyword>
<dbReference type="Proteomes" id="UP000658733">
    <property type="component" value="Unassembled WGS sequence"/>
</dbReference>
<dbReference type="Pfam" id="PF00571">
    <property type="entry name" value="CBS"/>
    <property type="match status" value="2"/>
</dbReference>
<evidence type="ECO:0000313" key="6">
    <source>
        <dbReference type="Proteomes" id="UP000658733"/>
    </source>
</evidence>
<reference evidence="5" key="1">
    <citation type="submission" date="2020-10" db="EMBL/GenBank/DDBJ databases">
        <title>Dehalococcoides mccartyi of a TCE/Cr reducing biochatode.</title>
        <authorList>
            <person name="Matturro B."/>
        </authorList>
    </citation>
    <scope>NUCLEOTIDE SEQUENCE</scope>
    <source>
        <strain evidence="5">Bin4</strain>
    </source>
</reference>
<dbReference type="SMART" id="SM00116">
    <property type="entry name" value="CBS"/>
    <property type="match status" value="2"/>
</dbReference>
<evidence type="ECO:0000259" key="3">
    <source>
        <dbReference type="PROSITE" id="PS50850"/>
    </source>
</evidence>
<feature type="transmembrane region" description="Helical" evidence="2">
    <location>
        <begin position="24"/>
        <end position="42"/>
    </location>
</feature>
<dbReference type="SUPFAM" id="SSF103473">
    <property type="entry name" value="MFS general substrate transporter"/>
    <property type="match status" value="1"/>
</dbReference>
<dbReference type="PROSITE" id="PS50850">
    <property type="entry name" value="MFS"/>
    <property type="match status" value="1"/>
</dbReference>
<dbReference type="InterPro" id="IPR046342">
    <property type="entry name" value="CBS_dom_sf"/>
</dbReference>
<comment type="caution">
    <text evidence="5">The sequence shown here is derived from an EMBL/GenBank/DDBJ whole genome shotgun (WGS) entry which is preliminary data.</text>
</comment>
<dbReference type="GO" id="GO:0022857">
    <property type="term" value="F:transmembrane transporter activity"/>
    <property type="evidence" value="ECO:0007669"/>
    <property type="project" value="InterPro"/>
</dbReference>
<feature type="transmembrane region" description="Helical" evidence="2">
    <location>
        <begin position="363"/>
        <end position="382"/>
    </location>
</feature>
<feature type="transmembrane region" description="Helical" evidence="2">
    <location>
        <begin position="140"/>
        <end position="160"/>
    </location>
</feature>
<dbReference type="PANTHER" id="PTHR43683:SF1">
    <property type="entry name" value="MULTIDRUG EFFLUX PROTEIN YFMO"/>
    <property type="match status" value="1"/>
</dbReference>
<evidence type="ECO:0000313" key="5">
    <source>
        <dbReference type="EMBL" id="MBF4469280.1"/>
    </source>
</evidence>
<dbReference type="CDD" id="cd17474">
    <property type="entry name" value="MFS_YfmO_like"/>
    <property type="match status" value="1"/>
</dbReference>
<dbReference type="InterPro" id="IPR011701">
    <property type="entry name" value="MFS"/>
</dbReference>
<feature type="transmembrane region" description="Helical" evidence="2">
    <location>
        <begin position="54"/>
        <end position="72"/>
    </location>
</feature>
<feature type="transmembrane region" description="Helical" evidence="2">
    <location>
        <begin position="113"/>
        <end position="134"/>
    </location>
</feature>
<evidence type="ECO:0000256" key="1">
    <source>
        <dbReference type="PROSITE-ProRule" id="PRU00703"/>
    </source>
</evidence>
<feature type="transmembrane region" description="Helical" evidence="2">
    <location>
        <begin position="245"/>
        <end position="264"/>
    </location>
</feature>
<dbReference type="InterPro" id="IPR053200">
    <property type="entry name" value="YfmO-like"/>
</dbReference>
<dbReference type="PANTHER" id="PTHR43683">
    <property type="entry name" value="MULTIDRUG EFFLUX PROTEIN YFMO"/>
    <property type="match status" value="1"/>
</dbReference>
<evidence type="ECO:0000256" key="2">
    <source>
        <dbReference type="SAM" id="Phobius"/>
    </source>
</evidence>